<dbReference type="Proteomes" id="UP000033664">
    <property type="component" value="Unassembled WGS sequence"/>
</dbReference>
<keyword evidence="12" id="KW-0902">Two-component regulatory system</keyword>
<dbReference type="EMBL" id="JXXZ01000002">
    <property type="protein sequence ID" value="KJZ01955.1"/>
    <property type="molecule type" value="Genomic_DNA"/>
</dbReference>
<keyword evidence="4" id="KW-1003">Cell membrane</keyword>
<dbReference type="GeneID" id="58227492"/>
<evidence type="ECO:0000256" key="14">
    <source>
        <dbReference type="SAM" id="Phobius"/>
    </source>
</evidence>
<dbReference type="InterPro" id="IPR022510">
    <property type="entry name" value="Sortase_His-kinase"/>
</dbReference>
<dbReference type="InterPro" id="IPR036097">
    <property type="entry name" value="HisK_dim/P_sf"/>
</dbReference>
<dbReference type="NCBIfam" id="TIGR03785">
    <property type="entry name" value="marine_sort_HK"/>
    <property type="match status" value="1"/>
</dbReference>
<dbReference type="OrthoDB" id="6735159at2"/>
<dbReference type="CDD" id="cd09622">
    <property type="entry name" value="CBM9_like_HisKa"/>
    <property type="match status" value="1"/>
</dbReference>
<dbReference type="InterPro" id="IPR005467">
    <property type="entry name" value="His_kinase_dom"/>
</dbReference>
<dbReference type="Pfam" id="PF02518">
    <property type="entry name" value="HATPase_c"/>
    <property type="match status" value="1"/>
</dbReference>
<evidence type="ECO:0000256" key="12">
    <source>
        <dbReference type="ARBA" id="ARBA00023012"/>
    </source>
</evidence>
<dbReference type="Gene3D" id="6.10.340.10">
    <property type="match status" value="1"/>
</dbReference>
<dbReference type="PROSITE" id="PS50109">
    <property type="entry name" value="HIS_KIN"/>
    <property type="match status" value="1"/>
</dbReference>
<evidence type="ECO:0000256" key="1">
    <source>
        <dbReference type="ARBA" id="ARBA00000085"/>
    </source>
</evidence>
<dbReference type="CDD" id="cd00082">
    <property type="entry name" value="HisKA"/>
    <property type="match status" value="1"/>
</dbReference>
<keyword evidence="8" id="KW-0547">Nucleotide-binding</keyword>
<dbReference type="InterPro" id="IPR050398">
    <property type="entry name" value="HssS/ArlS-like"/>
</dbReference>
<dbReference type="EC" id="2.7.13.3" evidence="3"/>
<dbReference type="GO" id="GO:0000155">
    <property type="term" value="F:phosphorelay sensor kinase activity"/>
    <property type="evidence" value="ECO:0007669"/>
    <property type="project" value="InterPro"/>
</dbReference>
<keyword evidence="11 14" id="KW-1133">Transmembrane helix</keyword>
<evidence type="ECO:0000256" key="4">
    <source>
        <dbReference type="ARBA" id="ARBA00022475"/>
    </source>
</evidence>
<dbReference type="Gene3D" id="3.30.565.10">
    <property type="entry name" value="Histidine kinase-like ATPase, C-terminal domain"/>
    <property type="match status" value="1"/>
</dbReference>
<dbReference type="Gene3D" id="2.60.40.1190">
    <property type="match status" value="1"/>
</dbReference>
<evidence type="ECO:0000256" key="7">
    <source>
        <dbReference type="ARBA" id="ARBA00022692"/>
    </source>
</evidence>
<keyword evidence="5" id="KW-0597">Phosphoprotein</keyword>
<evidence type="ECO:0000256" key="11">
    <source>
        <dbReference type="ARBA" id="ARBA00022989"/>
    </source>
</evidence>
<dbReference type="PANTHER" id="PTHR45528">
    <property type="entry name" value="SENSOR HISTIDINE KINASE CPXA"/>
    <property type="match status" value="1"/>
</dbReference>
<dbReference type="eggNOG" id="COG2205">
    <property type="taxonomic scope" value="Bacteria"/>
</dbReference>
<dbReference type="InterPro" id="IPR003660">
    <property type="entry name" value="HAMP_dom"/>
</dbReference>
<dbReference type="GO" id="GO:0005524">
    <property type="term" value="F:ATP binding"/>
    <property type="evidence" value="ECO:0007669"/>
    <property type="project" value="UniProtKB-KW"/>
</dbReference>
<comment type="catalytic activity">
    <reaction evidence="1">
        <text>ATP + protein L-histidine = ADP + protein N-phospho-L-histidine.</text>
        <dbReference type="EC" id="2.7.13.3"/>
    </reaction>
</comment>
<proteinExistence type="predicted"/>
<evidence type="ECO:0000256" key="8">
    <source>
        <dbReference type="ARBA" id="ARBA00022741"/>
    </source>
</evidence>
<keyword evidence="13 14" id="KW-0472">Membrane</keyword>
<dbReference type="PANTHER" id="PTHR45528:SF1">
    <property type="entry name" value="SENSOR HISTIDINE KINASE CPXA"/>
    <property type="match status" value="1"/>
</dbReference>
<evidence type="ECO:0000313" key="18">
    <source>
        <dbReference type="Proteomes" id="UP000033664"/>
    </source>
</evidence>
<dbReference type="Gene3D" id="1.10.287.130">
    <property type="match status" value="1"/>
</dbReference>
<dbReference type="CDD" id="cd00075">
    <property type="entry name" value="HATPase"/>
    <property type="match status" value="1"/>
</dbReference>
<dbReference type="PATRIC" id="fig|151081.8.peg.1819"/>
<reference evidence="17 18" key="1">
    <citation type="journal article" date="2015" name="BMC Genomics">
        <title>Genome mining reveals unlocked bioactive potential of marine Gram-negative bacteria.</title>
        <authorList>
            <person name="Machado H."/>
            <person name="Sonnenschein E.C."/>
            <person name="Melchiorsen J."/>
            <person name="Gram L."/>
        </authorList>
    </citation>
    <scope>NUCLEOTIDE SEQUENCE [LARGE SCALE GENOMIC DNA]</scope>
    <source>
        <strain evidence="17 18">S3137</strain>
    </source>
</reference>
<keyword evidence="10" id="KW-0067">ATP-binding</keyword>
<evidence type="ECO:0000256" key="10">
    <source>
        <dbReference type="ARBA" id="ARBA00022840"/>
    </source>
</evidence>
<dbReference type="InterPro" id="IPR003594">
    <property type="entry name" value="HATPase_dom"/>
</dbReference>
<dbReference type="RefSeq" id="WP_045979316.1">
    <property type="nucleotide sequence ID" value="NZ_JXXY01000006.1"/>
</dbReference>
<feature type="transmembrane region" description="Helical" evidence="14">
    <location>
        <begin position="12"/>
        <end position="31"/>
    </location>
</feature>
<feature type="transmembrane region" description="Helical" evidence="14">
    <location>
        <begin position="413"/>
        <end position="433"/>
    </location>
</feature>
<dbReference type="PROSITE" id="PS50885">
    <property type="entry name" value="HAMP"/>
    <property type="match status" value="1"/>
</dbReference>
<dbReference type="InterPro" id="IPR036890">
    <property type="entry name" value="HATPase_C_sf"/>
</dbReference>
<protein>
    <recommendedName>
        <fullName evidence="3">histidine kinase</fullName>
        <ecNumber evidence="3">2.7.13.3</ecNumber>
    </recommendedName>
</protein>
<dbReference type="Pfam" id="PF00512">
    <property type="entry name" value="HisKA"/>
    <property type="match status" value="1"/>
</dbReference>
<evidence type="ECO:0000259" key="16">
    <source>
        <dbReference type="PROSITE" id="PS50885"/>
    </source>
</evidence>
<feature type="domain" description="HAMP" evidence="16">
    <location>
        <begin position="433"/>
        <end position="488"/>
    </location>
</feature>
<organism evidence="17 18">
    <name type="scientific">Pseudoalteromonas ruthenica</name>
    <dbReference type="NCBI Taxonomy" id="151081"/>
    <lineage>
        <taxon>Bacteria</taxon>
        <taxon>Pseudomonadati</taxon>
        <taxon>Pseudomonadota</taxon>
        <taxon>Gammaproteobacteria</taxon>
        <taxon>Alteromonadales</taxon>
        <taxon>Pseudoalteromonadaceae</taxon>
        <taxon>Pseudoalteromonas</taxon>
    </lineage>
</organism>
<comment type="subcellular location">
    <subcellularLocation>
        <location evidence="2">Cell membrane</location>
        <topology evidence="2">Multi-pass membrane protein</topology>
    </subcellularLocation>
</comment>
<keyword evidence="6" id="KW-0808">Transferase</keyword>
<dbReference type="SUPFAM" id="SSF49344">
    <property type="entry name" value="CBD9-like"/>
    <property type="match status" value="1"/>
</dbReference>
<comment type="caution">
    <text evidence="17">The sequence shown here is derived from an EMBL/GenBank/DDBJ whole genome shotgun (WGS) entry which is preliminary data.</text>
</comment>
<sequence>MARFGLGLRSKVIVLSCFLFVLPWLGYEYVWEMEKYLRKGQEKTLVGTTRALATALHERPALFENASQFTDKVEKGRDLYAYSIDNAIRLDGELGDWQPYQELMWQYHGQYLSTPNPEHDNADLSFRHMVGKYGNYLYAVFAVRDDIVRYRPKNALGVSRNDHLKIAIKTPQGELTNYIVATREDGWVNAFELPSLQPYTQIQGYFRRTAQGYNIELRMPLNMLGNKLGFAMSDWDDGQQQRHLMATSNVHDANRLGTVLLPSPEIKRIIKGMGHSGSRIWVVDKHHRVLAQSGTIQHADGVWASSLQENEQQVAWQRFEERFLHPLYYKILTRPPSDFLDTLHDVAALEGSHIANALKGKPASNWRLTPDNKAVILSAAYPIWGDDQVLGAVIAEETTNGVRTLRNKALEKLFNVILAVMFIGTITLFFFASRISSRIRRLRDSAEQAIDEQGRVRGTLTLSKDSDEIGDLSRSFANIVNRLGGYTHYLENMSSRLSHELRTPVAVVRSSLENLQMIATEPQQQKYLTRAQEGVNRLNKLITTMSEATRLEQSISTAKKEHYDLQQVVHGCMQGYQFAYPQAHFDINISDAAIPVEGSADFLAQLLDKLINNALEFAYEGSAIGVSLERQAQHAVLKVSNQGPALPADIGEHIFDSMVSVREQDKQQQPHLGLGLYVARLIADYHQAQIKAENLADGSGVVFSLTIKIIQD</sequence>
<evidence type="ECO:0000256" key="3">
    <source>
        <dbReference type="ARBA" id="ARBA00012438"/>
    </source>
</evidence>
<evidence type="ECO:0000256" key="13">
    <source>
        <dbReference type="ARBA" id="ARBA00023136"/>
    </source>
</evidence>
<evidence type="ECO:0000313" key="17">
    <source>
        <dbReference type="EMBL" id="KJZ01955.1"/>
    </source>
</evidence>
<gene>
    <name evidence="17" type="ORF">TW72_03200</name>
</gene>
<dbReference type="GO" id="GO:0005886">
    <property type="term" value="C:plasma membrane"/>
    <property type="evidence" value="ECO:0007669"/>
    <property type="project" value="UniProtKB-SubCell"/>
</dbReference>
<keyword evidence="9 17" id="KW-0418">Kinase</keyword>
<feature type="domain" description="Histidine kinase" evidence="15">
    <location>
        <begin position="496"/>
        <end position="711"/>
    </location>
</feature>
<dbReference type="AlphaFoldDB" id="A0A0F4Q3N2"/>
<dbReference type="SUPFAM" id="SSF55874">
    <property type="entry name" value="ATPase domain of HSP90 chaperone/DNA topoisomerase II/histidine kinase"/>
    <property type="match status" value="1"/>
</dbReference>
<evidence type="ECO:0000256" key="6">
    <source>
        <dbReference type="ARBA" id="ARBA00022679"/>
    </source>
</evidence>
<dbReference type="SUPFAM" id="SSF47384">
    <property type="entry name" value="Homodimeric domain of signal transducing histidine kinase"/>
    <property type="match status" value="1"/>
</dbReference>
<evidence type="ECO:0000256" key="2">
    <source>
        <dbReference type="ARBA" id="ARBA00004651"/>
    </source>
</evidence>
<keyword evidence="7 14" id="KW-0812">Transmembrane</keyword>
<evidence type="ECO:0000256" key="9">
    <source>
        <dbReference type="ARBA" id="ARBA00022777"/>
    </source>
</evidence>
<dbReference type="SMART" id="SM00388">
    <property type="entry name" value="HisKA"/>
    <property type="match status" value="1"/>
</dbReference>
<accession>A0A0F4Q3N2</accession>
<dbReference type="SMART" id="SM00387">
    <property type="entry name" value="HATPase_c"/>
    <property type="match status" value="1"/>
</dbReference>
<evidence type="ECO:0000259" key="15">
    <source>
        <dbReference type="PROSITE" id="PS50109"/>
    </source>
</evidence>
<dbReference type="InterPro" id="IPR003661">
    <property type="entry name" value="HisK_dim/P_dom"/>
</dbReference>
<name>A0A0F4Q3N2_9GAMM</name>
<keyword evidence="18" id="KW-1185">Reference proteome</keyword>
<evidence type="ECO:0000256" key="5">
    <source>
        <dbReference type="ARBA" id="ARBA00022553"/>
    </source>
</evidence>